<organism evidence="4 5">
    <name type="scientific">Idiomarina ramblicola</name>
    <dbReference type="NCBI Taxonomy" id="263724"/>
    <lineage>
        <taxon>Bacteria</taxon>
        <taxon>Pseudomonadati</taxon>
        <taxon>Pseudomonadota</taxon>
        <taxon>Gammaproteobacteria</taxon>
        <taxon>Alteromonadales</taxon>
        <taxon>Idiomarinaceae</taxon>
        <taxon>Idiomarina</taxon>
    </lineage>
</organism>
<gene>
    <name evidence="4" type="ORF">CWI78_10655</name>
</gene>
<keyword evidence="4" id="KW-0378">Hydrolase</keyword>
<dbReference type="SUPFAM" id="SSF53474">
    <property type="entry name" value="alpha/beta-Hydrolases"/>
    <property type="match status" value="1"/>
</dbReference>
<dbReference type="RefSeq" id="WP_126782793.1">
    <property type="nucleotide sequence ID" value="NZ_PIQC01000008.1"/>
</dbReference>
<dbReference type="AlphaFoldDB" id="A0A432YUH1"/>
<keyword evidence="5" id="KW-1185">Reference proteome</keyword>
<dbReference type="InterPro" id="IPR000073">
    <property type="entry name" value="AB_hydrolase_1"/>
</dbReference>
<name>A0A432YUH1_9GAMM</name>
<keyword evidence="2" id="KW-0732">Signal</keyword>
<accession>A0A432YUH1</accession>
<reference evidence="5" key="1">
    <citation type="journal article" date="2018" name="Front. Microbiol.">
        <title>Genome-Based Analysis Reveals the Taxonomy and Diversity of the Family Idiomarinaceae.</title>
        <authorList>
            <person name="Liu Y."/>
            <person name="Lai Q."/>
            <person name="Shao Z."/>
        </authorList>
    </citation>
    <scope>NUCLEOTIDE SEQUENCE [LARGE SCALE GENOMIC DNA]</scope>
    <source>
        <strain evidence="5">R22</strain>
    </source>
</reference>
<dbReference type="Proteomes" id="UP000288058">
    <property type="component" value="Unassembled WGS sequence"/>
</dbReference>
<sequence>MKFTKSVFLACLLCTSMNFASANETSDILSSKVSGSGEDVVLIPGLMSDSRVWQQTVDELAKNYRVHQLSIAGFGNQPYAVPLRQQFIKPVTEAVNNYLSEQTSGDAALVGHSLGGFIGYKLALKDTPNASCVVAVDGVPFFSALVTMNPALTAKQAEPQARQLLSAYQQLSAPAMARQAAAGASRQTTSSEGKQKITTMAESSDPKTVGRAMYELMTTDLRPQLNQLKVPVLQMAATGAFPQTQRSSAMTHYQKQVSGSDLITLVEFDQARHFIMWDQPQAFIQQTTDFIKERCHAQ</sequence>
<dbReference type="InterPro" id="IPR050266">
    <property type="entry name" value="AB_hydrolase_sf"/>
</dbReference>
<feature type="chain" id="PRO_5019327906" evidence="2">
    <location>
        <begin position="23"/>
        <end position="298"/>
    </location>
</feature>
<evidence type="ECO:0000313" key="4">
    <source>
        <dbReference type="EMBL" id="RUO66962.1"/>
    </source>
</evidence>
<evidence type="ECO:0000313" key="5">
    <source>
        <dbReference type="Proteomes" id="UP000288058"/>
    </source>
</evidence>
<feature type="region of interest" description="Disordered" evidence="1">
    <location>
        <begin position="179"/>
        <end position="204"/>
    </location>
</feature>
<comment type="caution">
    <text evidence="4">The sequence shown here is derived from an EMBL/GenBank/DDBJ whole genome shotgun (WGS) entry which is preliminary data.</text>
</comment>
<evidence type="ECO:0000256" key="1">
    <source>
        <dbReference type="SAM" id="MobiDB-lite"/>
    </source>
</evidence>
<proteinExistence type="predicted"/>
<feature type="domain" description="AB hydrolase-1" evidence="3">
    <location>
        <begin position="40"/>
        <end position="285"/>
    </location>
</feature>
<evidence type="ECO:0000256" key="2">
    <source>
        <dbReference type="SAM" id="SignalP"/>
    </source>
</evidence>
<feature type="signal peptide" evidence="2">
    <location>
        <begin position="1"/>
        <end position="22"/>
    </location>
</feature>
<dbReference type="Pfam" id="PF12697">
    <property type="entry name" value="Abhydrolase_6"/>
    <property type="match status" value="1"/>
</dbReference>
<evidence type="ECO:0000259" key="3">
    <source>
        <dbReference type="Pfam" id="PF12697"/>
    </source>
</evidence>
<feature type="compositionally biased region" description="Low complexity" evidence="1">
    <location>
        <begin position="179"/>
        <end position="191"/>
    </location>
</feature>
<dbReference type="Gene3D" id="3.40.50.1820">
    <property type="entry name" value="alpha/beta hydrolase"/>
    <property type="match status" value="1"/>
</dbReference>
<dbReference type="GO" id="GO:0016787">
    <property type="term" value="F:hydrolase activity"/>
    <property type="evidence" value="ECO:0007669"/>
    <property type="project" value="UniProtKB-KW"/>
</dbReference>
<dbReference type="InterPro" id="IPR029058">
    <property type="entry name" value="AB_hydrolase_fold"/>
</dbReference>
<dbReference type="EMBL" id="PIQC01000008">
    <property type="protein sequence ID" value="RUO66962.1"/>
    <property type="molecule type" value="Genomic_DNA"/>
</dbReference>
<dbReference type="OrthoDB" id="9779853at2"/>
<protein>
    <submittedName>
        <fullName evidence="4">Alpha/beta hydrolase</fullName>
    </submittedName>
</protein>
<dbReference type="PANTHER" id="PTHR43798">
    <property type="entry name" value="MONOACYLGLYCEROL LIPASE"/>
    <property type="match status" value="1"/>
</dbReference>